<dbReference type="EMBL" id="QICN01000008">
    <property type="protein sequence ID" value="PXV66201.1"/>
    <property type="molecule type" value="Genomic_DNA"/>
</dbReference>
<protein>
    <recommendedName>
        <fullName evidence="12">Fluoride-specific ion channel FluC</fullName>
    </recommendedName>
</protein>
<organism evidence="13 14">
    <name type="scientific">Sinimarinibacterium flocculans</name>
    <dbReference type="NCBI Taxonomy" id="985250"/>
    <lineage>
        <taxon>Bacteria</taxon>
        <taxon>Pseudomonadati</taxon>
        <taxon>Pseudomonadota</taxon>
        <taxon>Gammaproteobacteria</taxon>
        <taxon>Nevskiales</taxon>
        <taxon>Nevskiaceae</taxon>
        <taxon>Sinimarinibacterium</taxon>
    </lineage>
</organism>
<evidence type="ECO:0000256" key="4">
    <source>
        <dbReference type="ARBA" id="ARBA00022692"/>
    </source>
</evidence>
<dbReference type="Proteomes" id="UP000248330">
    <property type="component" value="Unassembled WGS sequence"/>
</dbReference>
<feature type="transmembrane region" description="Helical" evidence="12">
    <location>
        <begin position="102"/>
        <end position="123"/>
    </location>
</feature>
<keyword evidence="14" id="KW-1185">Reference proteome</keyword>
<evidence type="ECO:0000256" key="6">
    <source>
        <dbReference type="ARBA" id="ARBA00023053"/>
    </source>
</evidence>
<comment type="subcellular location">
    <subcellularLocation>
        <location evidence="1 12">Cell membrane</location>
        <topology evidence="1 12">Multi-pass membrane protein</topology>
    </subcellularLocation>
</comment>
<keyword evidence="8 12" id="KW-0472">Membrane</keyword>
<dbReference type="AlphaFoldDB" id="A0A318E4S4"/>
<keyword evidence="9 12" id="KW-0407">Ion channel</keyword>
<dbReference type="RefSeq" id="WP_110265959.1">
    <property type="nucleotide sequence ID" value="NZ_CAWNXA010000008.1"/>
</dbReference>
<comment type="catalytic activity">
    <reaction evidence="11">
        <text>fluoride(in) = fluoride(out)</text>
        <dbReference type="Rhea" id="RHEA:76159"/>
        <dbReference type="ChEBI" id="CHEBI:17051"/>
    </reaction>
    <physiologicalReaction direction="left-to-right" evidence="11">
        <dbReference type="Rhea" id="RHEA:76160"/>
    </physiologicalReaction>
</comment>
<sequence>MPWLAVAAGGALGALARYGSVRLLTAWLGPAFPYGTLAVNVIGSGVAGWLFVRLVESGGGSETLRALLIVGFLGAFTTFSAFSVETLRLFDAGHVGLAAFNVIANLVLCLCGAALGVGLARALGA</sequence>
<dbReference type="HAMAP" id="MF_00454">
    <property type="entry name" value="FluC"/>
    <property type="match status" value="1"/>
</dbReference>
<dbReference type="PANTHER" id="PTHR28259:SF1">
    <property type="entry name" value="FLUORIDE EXPORT PROTEIN 1-RELATED"/>
    <property type="match status" value="1"/>
</dbReference>
<dbReference type="OrthoDB" id="9806299at2"/>
<keyword evidence="7 12" id="KW-0406">Ion transport</keyword>
<reference evidence="13 14" key="1">
    <citation type="submission" date="2018-04" db="EMBL/GenBank/DDBJ databases">
        <title>Genomic Encyclopedia of Type Strains, Phase IV (KMG-IV): sequencing the most valuable type-strain genomes for metagenomic binning, comparative biology and taxonomic classification.</title>
        <authorList>
            <person name="Goeker M."/>
        </authorList>
    </citation>
    <scope>NUCLEOTIDE SEQUENCE [LARGE SCALE GENOMIC DNA]</scope>
    <source>
        <strain evidence="13 14">DSM 104150</strain>
    </source>
</reference>
<evidence type="ECO:0000256" key="11">
    <source>
        <dbReference type="ARBA" id="ARBA00035585"/>
    </source>
</evidence>
<keyword evidence="3" id="KW-0997">Cell inner membrane</keyword>
<keyword evidence="4 12" id="KW-0812">Transmembrane</keyword>
<evidence type="ECO:0000256" key="1">
    <source>
        <dbReference type="ARBA" id="ARBA00004651"/>
    </source>
</evidence>
<dbReference type="GO" id="GO:0005886">
    <property type="term" value="C:plasma membrane"/>
    <property type="evidence" value="ECO:0007669"/>
    <property type="project" value="UniProtKB-SubCell"/>
</dbReference>
<proteinExistence type="inferred from homology"/>
<evidence type="ECO:0000256" key="3">
    <source>
        <dbReference type="ARBA" id="ARBA00022519"/>
    </source>
</evidence>
<evidence type="ECO:0000256" key="5">
    <source>
        <dbReference type="ARBA" id="ARBA00022989"/>
    </source>
</evidence>
<keyword evidence="6 12" id="KW-0915">Sodium</keyword>
<dbReference type="PANTHER" id="PTHR28259">
    <property type="entry name" value="FLUORIDE EXPORT PROTEIN 1-RELATED"/>
    <property type="match status" value="1"/>
</dbReference>
<evidence type="ECO:0000313" key="13">
    <source>
        <dbReference type="EMBL" id="PXV66201.1"/>
    </source>
</evidence>
<dbReference type="Pfam" id="PF02537">
    <property type="entry name" value="CRCB"/>
    <property type="match status" value="1"/>
</dbReference>
<evidence type="ECO:0000256" key="7">
    <source>
        <dbReference type="ARBA" id="ARBA00023065"/>
    </source>
</evidence>
<comment type="function">
    <text evidence="12">Fluoride-specific ion channel. Important for reducing fluoride concentration in the cell, thus reducing its toxicity.</text>
</comment>
<feature type="transmembrane region" description="Helical" evidence="12">
    <location>
        <begin position="64"/>
        <end position="82"/>
    </location>
</feature>
<keyword evidence="2 12" id="KW-1003">Cell membrane</keyword>
<feature type="transmembrane region" description="Helical" evidence="12">
    <location>
        <begin position="32"/>
        <end position="52"/>
    </location>
</feature>
<feature type="binding site" evidence="12">
    <location>
        <position position="74"/>
    </location>
    <ligand>
        <name>Na(+)</name>
        <dbReference type="ChEBI" id="CHEBI:29101"/>
        <note>structural</note>
    </ligand>
</feature>
<feature type="binding site" evidence="12">
    <location>
        <position position="77"/>
    </location>
    <ligand>
        <name>Na(+)</name>
        <dbReference type="ChEBI" id="CHEBI:29101"/>
        <note>structural</note>
    </ligand>
</feature>
<evidence type="ECO:0000256" key="10">
    <source>
        <dbReference type="ARBA" id="ARBA00035120"/>
    </source>
</evidence>
<evidence type="ECO:0000256" key="9">
    <source>
        <dbReference type="ARBA" id="ARBA00023303"/>
    </source>
</evidence>
<dbReference type="GO" id="GO:0046872">
    <property type="term" value="F:metal ion binding"/>
    <property type="evidence" value="ECO:0007669"/>
    <property type="project" value="UniProtKB-KW"/>
</dbReference>
<dbReference type="InterPro" id="IPR003691">
    <property type="entry name" value="FluC"/>
</dbReference>
<keyword evidence="5 12" id="KW-1133">Transmembrane helix</keyword>
<evidence type="ECO:0000256" key="2">
    <source>
        <dbReference type="ARBA" id="ARBA00022475"/>
    </source>
</evidence>
<accession>A0A318E4S4</accession>
<comment type="activity regulation">
    <text evidence="12">Na(+) is not transported, but it plays an essential structural role and its presence is essential for fluoride channel function.</text>
</comment>
<keyword evidence="12" id="KW-0479">Metal-binding</keyword>
<comment type="caution">
    <text evidence="13">The sequence shown here is derived from an EMBL/GenBank/DDBJ whole genome shotgun (WGS) entry which is preliminary data.</text>
</comment>
<evidence type="ECO:0000256" key="12">
    <source>
        <dbReference type="HAMAP-Rule" id="MF_00454"/>
    </source>
</evidence>
<dbReference type="GO" id="GO:0140114">
    <property type="term" value="P:cellular detoxification of fluoride"/>
    <property type="evidence" value="ECO:0007669"/>
    <property type="project" value="UniProtKB-UniRule"/>
</dbReference>
<evidence type="ECO:0000313" key="14">
    <source>
        <dbReference type="Proteomes" id="UP000248330"/>
    </source>
</evidence>
<dbReference type="GO" id="GO:0062054">
    <property type="term" value="F:fluoride channel activity"/>
    <property type="evidence" value="ECO:0007669"/>
    <property type="project" value="UniProtKB-UniRule"/>
</dbReference>
<keyword evidence="12" id="KW-0813">Transport</keyword>
<gene>
    <name evidence="12" type="primary">fluC</name>
    <name evidence="12" type="synonym">crcB</name>
    <name evidence="13" type="ORF">C8D93_108176</name>
</gene>
<comment type="similarity">
    <text evidence="10 12">Belongs to the fluoride channel Fluc/FEX (TC 1.A.43) family.</text>
</comment>
<evidence type="ECO:0000256" key="8">
    <source>
        <dbReference type="ARBA" id="ARBA00023136"/>
    </source>
</evidence>
<name>A0A318E4S4_9GAMM</name>